<feature type="compositionally biased region" description="Basic and acidic residues" evidence="7">
    <location>
        <begin position="1227"/>
        <end position="1254"/>
    </location>
</feature>
<keyword evidence="2" id="KW-0597">Phosphoprotein</keyword>
<dbReference type="Gene3D" id="2.130.10.10">
    <property type="entry name" value="YVTN repeat-like/Quinoprotein amine dehydrogenase"/>
    <property type="match status" value="1"/>
</dbReference>
<feature type="region of interest" description="Disordered" evidence="7">
    <location>
        <begin position="1500"/>
        <end position="1578"/>
    </location>
</feature>
<dbReference type="PANTHER" id="PTHR15528">
    <property type="entry name" value="PEROXISOME PROLIFERATOR ACTIVATED RECEPTOR GAMMA COACTIVATOR 1 PGC-1 -RELATED"/>
    <property type="match status" value="1"/>
</dbReference>
<dbReference type="FunFam" id="2.130.10.10:FF:000577">
    <property type="entry name" value="WD domain G-beta repeat protein"/>
    <property type="match status" value="1"/>
</dbReference>
<feature type="region of interest" description="Disordered" evidence="7">
    <location>
        <begin position="798"/>
        <end position="835"/>
    </location>
</feature>
<protein>
    <recommendedName>
        <fullName evidence="8">Gem-associated protein 5 TPR domain-containing protein</fullName>
    </recommendedName>
</protein>
<dbReference type="GeneID" id="73327940"/>
<evidence type="ECO:0000256" key="3">
    <source>
        <dbReference type="ARBA" id="ARBA00022884"/>
    </source>
</evidence>
<proteinExistence type="predicted"/>
<reference evidence="9 10" key="1">
    <citation type="submission" date="2022-03" db="EMBL/GenBank/DDBJ databases">
        <title>Genome data of Colletotrichum spp.</title>
        <authorList>
            <person name="Utami Y.D."/>
            <person name="Hiruma K."/>
        </authorList>
    </citation>
    <scope>NUCLEOTIDE SEQUENCE [LARGE SCALE GENOMIC DNA]</scope>
    <source>
        <strain evidence="9 10">MAFF 239500</strain>
    </source>
</reference>
<feature type="compositionally biased region" description="Low complexity" evidence="7">
    <location>
        <begin position="417"/>
        <end position="439"/>
    </location>
</feature>
<evidence type="ECO:0000313" key="10">
    <source>
        <dbReference type="Proteomes" id="UP001055115"/>
    </source>
</evidence>
<keyword evidence="5" id="KW-0804">Transcription</keyword>
<feature type="compositionally biased region" description="Basic and acidic residues" evidence="7">
    <location>
        <begin position="1546"/>
        <end position="1569"/>
    </location>
</feature>
<feature type="compositionally biased region" description="Low complexity" evidence="7">
    <location>
        <begin position="1092"/>
        <end position="1103"/>
    </location>
</feature>
<evidence type="ECO:0000256" key="6">
    <source>
        <dbReference type="ARBA" id="ARBA00023242"/>
    </source>
</evidence>
<feature type="compositionally biased region" description="Basic and acidic residues" evidence="7">
    <location>
        <begin position="1006"/>
        <end position="1022"/>
    </location>
</feature>
<feature type="compositionally biased region" description="Low complexity" evidence="7">
    <location>
        <begin position="1363"/>
        <end position="1374"/>
    </location>
</feature>
<sequence>MSASARNRTATVSSGKSSQRGRSNEMQDFNMSQPNIMRYFEPCAATASMFLYAQGSSIVCCHHDTLTIERRFSRHSDEVQLLAVDTQSEIGAGRLVVSYDAGQTAIVWDIMTGDEVARFASYEHLTTAAWMRNGNVAFGNTQGNIILFEPTTSEHISSRTIDQIAVTALAPAADCRTFAIGYQNGSLLVATLQPRFTILHNLGTSRAPSPIVTLNWHASSSRQKSDMLASQTHDGDLRVWSVSKSYSSDDPAKVVRILKRTDNYQSGPNWMGWSKNGRIIQYSDSETLSWDVRTKHVTWDSIPTLEHVRGLAVYGPGASLFTLGANNTVQQFDLNTPSIIVANVQHPANLLPPSPPVSIEEQQGQKTSTTIVTDSDATSGTIELGISESDEDHLSPFDRIVGRKDTDTPKALDPYDADTASAASSRSGLSSISKSSGGSRTPGRYPSSAVSRGMTENTYISAGSSLRSSAAPYQERDMYSMSGTSMMSGTSISSYRSRRSRPSRLRNEVLPSPVDSKVQDLFKYTRSRLSDIPYKHPVTTDNSRLTNDDLRKQMLNTIFGWNKEIEDLVREELSRHNAGSPGRILLMRWLGDIDADVMAASSASMTSSDWMLLALSGIGGQASQHKLGRAYVQRLLEHGDLHAAVTILIGMGDHNDAIEIYVSHKKYMEALILTCLFYPAVWERQSAIIKKWGEWAVMHGQQQLAITFQSINQNLNESIPEVLSPPLSPPGINRGPQRSIAKTSALKLITSFGEQPGKSKFFSQGDGGQTPIAAGPTPIADSAVSPGGYDVTTAFIRPPNRSQFNTPNSARSGASGFSRKRLPSIGEIPGDLSRDQLHAEGEESRRAMQMRMSSAEQDNLAAGLSLQRAATASPMMMRDQYKKITTRTREPPPPSPDARMLVKMEGNMAQRNGSRDRKPKGLHLELAGLNNMANEITSPEQSVSSSTRFHWPSRRRGPGSVTGSVTSQSTTGKSLRSNTTGGRQDYIHSLDTAQRLQQRKQRSRHASREGKRDGSRGRDRDHSRTRKTTSREASAERGRASSRNWPKPKRSPTSPIPMSPEDLINLSTPRMLPEVVDPATVRKSSKSRKGTSRASSRGSQGRARSPETRHRPPALDLRGRSADRGVGSHARSPSSPLPLSANLVHYQGSEDEEDYVKAVVAQENFRNRHNRSTSQHGSRKALSPELTREFPRRDRSESRRRQADENMDQPRDAAPTQSKSRAASTEHAGDLKAMKDERQRKKEEAARELEERRKSLAQRPSAPPIPHPSHIRIGIEPSSSAFELPPRSHTADPTQRSMYARSNSNVHIGLPATPKAMRLIIESDKDKNSIPVPPIPATFAQRHSPVTSPQEQSPDKEKEAESLTLLPQTTYQLPSSVYQPPARGMIPRSMSAPPIPPDAPSPRGPSSHSKGLSRGPSMRRGNSGEIRTVDDMIRARRESQESNNYGVLPPPPPPPPMLKELQHLAMPPPPPPAPLPYAAHNNAGGFGSGMIEIIMDDDEPAPATVAAPMDTTVPVLPPPAPPASKGHSRGRSFSERDNSIAGRISKATDRFRSGSRPRKEPSSRPRGQDDYEYAPYESVPMQATYGRETLRSPIMAQKGLPTGLHQSEMI</sequence>
<keyword evidence="6" id="KW-0539">Nucleus</keyword>
<feature type="compositionally biased region" description="Low complexity" evidence="7">
    <location>
        <begin position="958"/>
        <end position="972"/>
    </location>
</feature>
<dbReference type="SUPFAM" id="SSF50978">
    <property type="entry name" value="WD40 repeat-like"/>
    <property type="match status" value="1"/>
</dbReference>
<dbReference type="InterPro" id="IPR056421">
    <property type="entry name" value="TPR_GEMI5"/>
</dbReference>
<feature type="region of interest" description="Disordered" evidence="7">
    <location>
        <begin position="1"/>
        <end position="28"/>
    </location>
</feature>
<feature type="region of interest" description="Disordered" evidence="7">
    <location>
        <begin position="481"/>
        <end position="505"/>
    </location>
</feature>
<feature type="compositionally biased region" description="Pro residues" evidence="7">
    <location>
        <begin position="1448"/>
        <end position="1457"/>
    </location>
</feature>
<feature type="compositionally biased region" description="Basic and acidic residues" evidence="7">
    <location>
        <begin position="1029"/>
        <end position="1039"/>
    </location>
</feature>
<feature type="compositionally biased region" description="Basic and acidic residues" evidence="7">
    <location>
        <begin position="392"/>
        <end position="410"/>
    </location>
</feature>
<dbReference type="EMBL" id="BQXU01000018">
    <property type="protein sequence ID" value="GKT46957.1"/>
    <property type="molecule type" value="Genomic_DNA"/>
</dbReference>
<gene>
    <name evidence="9" type="ORF">ColSpa_07138</name>
</gene>
<dbReference type="InterPro" id="IPR034605">
    <property type="entry name" value="PGC-1"/>
</dbReference>
<evidence type="ECO:0000259" key="8">
    <source>
        <dbReference type="Pfam" id="PF23774"/>
    </source>
</evidence>
<keyword evidence="4" id="KW-0805">Transcription regulation</keyword>
<keyword evidence="3" id="KW-0694">RNA-binding</keyword>
<feature type="region of interest" description="Disordered" evidence="7">
    <location>
        <begin position="1166"/>
        <end position="1273"/>
    </location>
</feature>
<organism evidence="9 10">
    <name type="scientific">Colletotrichum spaethianum</name>
    <dbReference type="NCBI Taxonomy" id="700344"/>
    <lineage>
        <taxon>Eukaryota</taxon>
        <taxon>Fungi</taxon>
        <taxon>Dikarya</taxon>
        <taxon>Ascomycota</taxon>
        <taxon>Pezizomycotina</taxon>
        <taxon>Sordariomycetes</taxon>
        <taxon>Hypocreomycetidae</taxon>
        <taxon>Glomerellales</taxon>
        <taxon>Glomerellaceae</taxon>
        <taxon>Colletotrichum</taxon>
        <taxon>Colletotrichum spaethianum species complex</taxon>
    </lineage>
</organism>
<dbReference type="InterPro" id="IPR036322">
    <property type="entry name" value="WD40_repeat_dom_sf"/>
</dbReference>
<feature type="region of interest" description="Disordered" evidence="7">
    <location>
        <begin position="934"/>
        <end position="1141"/>
    </location>
</feature>
<feature type="compositionally biased region" description="Pro residues" evidence="7">
    <location>
        <begin position="1393"/>
        <end position="1403"/>
    </location>
</feature>
<evidence type="ECO:0000256" key="1">
    <source>
        <dbReference type="ARBA" id="ARBA00004123"/>
    </source>
</evidence>
<evidence type="ECO:0000256" key="4">
    <source>
        <dbReference type="ARBA" id="ARBA00023015"/>
    </source>
</evidence>
<evidence type="ECO:0000256" key="5">
    <source>
        <dbReference type="ARBA" id="ARBA00023163"/>
    </source>
</evidence>
<evidence type="ECO:0000313" key="9">
    <source>
        <dbReference type="EMBL" id="GKT46957.1"/>
    </source>
</evidence>
<keyword evidence="10" id="KW-1185">Reference proteome</keyword>
<comment type="subcellular location">
    <subcellularLocation>
        <location evidence="1">Nucleus</location>
    </subcellularLocation>
</comment>
<feature type="region of interest" description="Disordered" evidence="7">
    <location>
        <begin position="1327"/>
        <end position="1480"/>
    </location>
</feature>
<feature type="domain" description="Gem-associated protein 5 TPR" evidence="8">
    <location>
        <begin position="558"/>
        <end position="705"/>
    </location>
</feature>
<evidence type="ECO:0000256" key="7">
    <source>
        <dbReference type="SAM" id="MobiDB-lite"/>
    </source>
</evidence>
<dbReference type="Proteomes" id="UP001055115">
    <property type="component" value="Unassembled WGS sequence"/>
</dbReference>
<comment type="caution">
    <text evidence="9">The sequence shown here is derived from an EMBL/GenBank/DDBJ whole genome shotgun (WGS) entry which is preliminary data.</text>
</comment>
<dbReference type="InterPro" id="IPR015943">
    <property type="entry name" value="WD40/YVTN_repeat-like_dom_sf"/>
</dbReference>
<feature type="compositionally biased region" description="Pro residues" evidence="7">
    <location>
        <begin position="1466"/>
        <end position="1475"/>
    </location>
</feature>
<feature type="compositionally biased region" description="Basic and acidic residues" evidence="7">
    <location>
        <begin position="1427"/>
        <end position="1440"/>
    </location>
</feature>
<accession>A0AA37NZ54</accession>
<feature type="compositionally biased region" description="Low complexity" evidence="7">
    <location>
        <begin position="481"/>
        <end position="495"/>
    </location>
</feature>
<dbReference type="PANTHER" id="PTHR15528:SF11">
    <property type="entry name" value="FI18188P1"/>
    <property type="match status" value="1"/>
</dbReference>
<name>A0AA37NZ54_9PEZI</name>
<dbReference type="Pfam" id="PF23774">
    <property type="entry name" value="TPR_GEMI5"/>
    <property type="match status" value="1"/>
</dbReference>
<dbReference type="GO" id="GO:0045944">
    <property type="term" value="P:positive regulation of transcription by RNA polymerase II"/>
    <property type="evidence" value="ECO:0007669"/>
    <property type="project" value="TreeGrafter"/>
</dbReference>
<dbReference type="GO" id="GO:0003712">
    <property type="term" value="F:transcription coregulator activity"/>
    <property type="evidence" value="ECO:0007669"/>
    <property type="project" value="InterPro"/>
</dbReference>
<dbReference type="GO" id="GO:0003723">
    <property type="term" value="F:RNA binding"/>
    <property type="evidence" value="ECO:0007669"/>
    <property type="project" value="UniProtKB-KW"/>
</dbReference>
<dbReference type="GO" id="GO:0005634">
    <property type="term" value="C:nucleus"/>
    <property type="evidence" value="ECO:0007669"/>
    <property type="project" value="UniProtKB-SubCell"/>
</dbReference>
<feature type="compositionally biased region" description="Polar residues" evidence="7">
    <location>
        <begin position="934"/>
        <end position="948"/>
    </location>
</feature>
<feature type="compositionally biased region" description="Basic and acidic residues" evidence="7">
    <location>
        <begin position="1186"/>
        <end position="1211"/>
    </location>
</feature>
<feature type="compositionally biased region" description="Polar residues" evidence="7">
    <location>
        <begin position="800"/>
        <end position="812"/>
    </location>
</feature>
<feature type="compositionally biased region" description="Polar residues" evidence="7">
    <location>
        <begin position="973"/>
        <end position="982"/>
    </location>
</feature>
<feature type="compositionally biased region" description="Polar residues" evidence="7">
    <location>
        <begin position="360"/>
        <end position="381"/>
    </location>
</feature>
<evidence type="ECO:0000256" key="2">
    <source>
        <dbReference type="ARBA" id="ARBA00022553"/>
    </source>
</evidence>
<dbReference type="RefSeq" id="XP_049129307.1">
    <property type="nucleotide sequence ID" value="XM_049273350.1"/>
</dbReference>
<feature type="region of interest" description="Disordered" evidence="7">
    <location>
        <begin position="351"/>
        <end position="452"/>
    </location>
</feature>